<dbReference type="OrthoDB" id="25571at2759"/>
<dbReference type="InterPro" id="IPR016095">
    <property type="entry name" value="Ribosomal_uL1_3-a/b-sand"/>
</dbReference>
<organism evidence="1 2">
    <name type="scientific">Striga asiatica</name>
    <name type="common">Asiatic witchweed</name>
    <name type="synonym">Buchnera asiatica</name>
    <dbReference type="NCBI Taxonomy" id="4170"/>
    <lineage>
        <taxon>Eukaryota</taxon>
        <taxon>Viridiplantae</taxon>
        <taxon>Streptophyta</taxon>
        <taxon>Embryophyta</taxon>
        <taxon>Tracheophyta</taxon>
        <taxon>Spermatophyta</taxon>
        <taxon>Magnoliopsida</taxon>
        <taxon>eudicotyledons</taxon>
        <taxon>Gunneridae</taxon>
        <taxon>Pentapetalae</taxon>
        <taxon>asterids</taxon>
        <taxon>lamiids</taxon>
        <taxon>Lamiales</taxon>
        <taxon>Orobanchaceae</taxon>
        <taxon>Buchnereae</taxon>
        <taxon>Striga</taxon>
    </lineage>
</organism>
<dbReference type="EMBL" id="BKCP01006515">
    <property type="protein sequence ID" value="GER43130.1"/>
    <property type="molecule type" value="Genomic_DNA"/>
</dbReference>
<keyword evidence="1" id="KW-0687">Ribonucleoprotein</keyword>
<dbReference type="SUPFAM" id="SSF56808">
    <property type="entry name" value="Ribosomal protein L1"/>
    <property type="match status" value="1"/>
</dbReference>
<dbReference type="Gene3D" id="3.40.50.790">
    <property type="match status" value="1"/>
</dbReference>
<proteinExistence type="predicted"/>
<dbReference type="PANTHER" id="PTHR36427">
    <property type="entry name" value="54S RIBOSOMAL PROTEIN L1, MITOCHONDRIAL"/>
    <property type="match status" value="1"/>
</dbReference>
<dbReference type="AlphaFoldDB" id="A0A5A7QD74"/>
<keyword evidence="1" id="KW-0689">Ribosomal protein</keyword>
<name>A0A5A7QD74_STRAF</name>
<evidence type="ECO:0000313" key="1">
    <source>
        <dbReference type="EMBL" id="GER43130.1"/>
    </source>
</evidence>
<reference evidence="2" key="1">
    <citation type="journal article" date="2019" name="Curr. Biol.">
        <title>Genome Sequence of Striga asiatica Provides Insight into the Evolution of Plant Parasitism.</title>
        <authorList>
            <person name="Yoshida S."/>
            <person name="Kim S."/>
            <person name="Wafula E.K."/>
            <person name="Tanskanen J."/>
            <person name="Kim Y.M."/>
            <person name="Honaas L."/>
            <person name="Yang Z."/>
            <person name="Spallek T."/>
            <person name="Conn C.E."/>
            <person name="Ichihashi Y."/>
            <person name="Cheong K."/>
            <person name="Cui S."/>
            <person name="Der J.P."/>
            <person name="Gundlach H."/>
            <person name="Jiao Y."/>
            <person name="Hori C."/>
            <person name="Ishida J.K."/>
            <person name="Kasahara H."/>
            <person name="Kiba T."/>
            <person name="Kim M.S."/>
            <person name="Koo N."/>
            <person name="Laohavisit A."/>
            <person name="Lee Y.H."/>
            <person name="Lumba S."/>
            <person name="McCourt P."/>
            <person name="Mortimer J.C."/>
            <person name="Mutuku J.M."/>
            <person name="Nomura T."/>
            <person name="Sasaki-Sekimoto Y."/>
            <person name="Seto Y."/>
            <person name="Wang Y."/>
            <person name="Wakatake T."/>
            <person name="Sakakibara H."/>
            <person name="Demura T."/>
            <person name="Yamaguchi S."/>
            <person name="Yoneyama K."/>
            <person name="Manabe R.I."/>
            <person name="Nelson D.C."/>
            <person name="Schulman A.H."/>
            <person name="Timko M.P."/>
            <person name="dePamphilis C.W."/>
            <person name="Choi D."/>
            <person name="Shirasu K."/>
        </authorList>
    </citation>
    <scope>NUCLEOTIDE SEQUENCE [LARGE SCALE GENOMIC DNA]</scope>
    <source>
        <strain evidence="2">cv. UVA1</strain>
    </source>
</reference>
<dbReference type="GO" id="GO:0005840">
    <property type="term" value="C:ribosome"/>
    <property type="evidence" value="ECO:0007669"/>
    <property type="project" value="UniProtKB-KW"/>
</dbReference>
<gene>
    <name evidence="1" type="ORF">STAS_19952</name>
</gene>
<sequence>ECLLDVDVDVLAPGAFLPFQILLLRDRKRRGLFLVEWNESEGAMLKVQITVQVQNTFEKVAGFVCLPHGFRKTHRVAVFAEGVAADEARVDGADIVSGQELVGFQMRIALPQECAMLINYPQNRVIKIWPLADYNEIVNHSAECIYVRYYNTKIRKLHDAYQVPVHIPNSAVGTTSKGYQPTPSNHIPSSLEVKEALTHLHICLCIP</sequence>
<feature type="non-terminal residue" evidence="1">
    <location>
        <position position="1"/>
    </location>
</feature>
<dbReference type="Proteomes" id="UP000325081">
    <property type="component" value="Unassembled WGS sequence"/>
</dbReference>
<dbReference type="InterPro" id="IPR023674">
    <property type="entry name" value="Ribosomal_uL1-like"/>
</dbReference>
<keyword evidence="2" id="KW-1185">Reference proteome</keyword>
<evidence type="ECO:0000313" key="2">
    <source>
        <dbReference type="Proteomes" id="UP000325081"/>
    </source>
</evidence>
<protein>
    <submittedName>
        <fullName evidence="1">50S ribosomal protein L1</fullName>
    </submittedName>
</protein>
<comment type="caution">
    <text evidence="1">The sequence shown here is derived from an EMBL/GenBank/DDBJ whole genome shotgun (WGS) entry which is preliminary data.</text>
</comment>
<feature type="non-terminal residue" evidence="1">
    <location>
        <position position="207"/>
    </location>
</feature>
<dbReference type="PANTHER" id="PTHR36427:SF4">
    <property type="entry name" value="RIBOSOMAL PROTEIN L1P_L10E FAMILY"/>
    <property type="match status" value="1"/>
</dbReference>
<accession>A0A5A7QD74</accession>